<protein>
    <submittedName>
        <fullName evidence="6">Peptidase M42 family protein</fullName>
    </submittedName>
</protein>
<dbReference type="PANTHER" id="PTHR32481">
    <property type="entry name" value="AMINOPEPTIDASE"/>
    <property type="match status" value="1"/>
</dbReference>
<dbReference type="Gene3D" id="2.40.30.40">
    <property type="entry name" value="Peptidase M42, domain 2"/>
    <property type="match status" value="1"/>
</dbReference>
<keyword evidence="5" id="KW-0378">Hydrolase</keyword>
<comment type="caution">
    <text evidence="6">The sequence shown here is derived from an EMBL/GenBank/DDBJ whole genome shotgun (WGS) entry which is preliminary data.</text>
</comment>
<dbReference type="PANTHER" id="PTHR32481:SF5">
    <property type="entry name" value="ENDOGLUCANASE"/>
    <property type="match status" value="1"/>
</dbReference>
<dbReference type="GO" id="GO:0046872">
    <property type="term" value="F:metal ion binding"/>
    <property type="evidence" value="ECO:0007669"/>
    <property type="project" value="UniProtKB-KW"/>
</dbReference>
<organism evidence="6">
    <name type="scientific">human gut metagenome</name>
    <dbReference type="NCBI Taxonomy" id="408170"/>
    <lineage>
        <taxon>unclassified sequences</taxon>
        <taxon>metagenomes</taxon>
        <taxon>organismal metagenomes</taxon>
    </lineage>
</organism>
<gene>
    <name evidence="6" type="ORF">OBE_10569</name>
</gene>
<dbReference type="GO" id="GO:0004177">
    <property type="term" value="F:aminopeptidase activity"/>
    <property type="evidence" value="ECO:0007669"/>
    <property type="project" value="UniProtKB-KW"/>
</dbReference>
<dbReference type="Pfam" id="PF05343">
    <property type="entry name" value="Peptidase_M42"/>
    <property type="match status" value="1"/>
</dbReference>
<dbReference type="InterPro" id="IPR008007">
    <property type="entry name" value="Peptidase_M42"/>
</dbReference>
<dbReference type="SUPFAM" id="SSF101821">
    <property type="entry name" value="Aminopeptidase/glucanase lid domain"/>
    <property type="match status" value="1"/>
</dbReference>
<dbReference type="GO" id="GO:0006508">
    <property type="term" value="P:proteolysis"/>
    <property type="evidence" value="ECO:0007669"/>
    <property type="project" value="UniProtKB-KW"/>
</dbReference>
<dbReference type="PIRSF" id="PIRSF001123">
    <property type="entry name" value="PepA_GA"/>
    <property type="match status" value="1"/>
</dbReference>
<dbReference type="AlphaFoldDB" id="K1SIE1"/>
<keyword evidence="4" id="KW-0479">Metal-binding</keyword>
<proteinExistence type="inferred from homology"/>
<name>K1SIE1_9ZZZZ</name>
<dbReference type="SUPFAM" id="SSF53187">
    <property type="entry name" value="Zn-dependent exopeptidases"/>
    <property type="match status" value="1"/>
</dbReference>
<dbReference type="Gene3D" id="3.40.630.10">
    <property type="entry name" value="Zn peptidases"/>
    <property type="match status" value="1"/>
</dbReference>
<evidence type="ECO:0000256" key="4">
    <source>
        <dbReference type="ARBA" id="ARBA00022723"/>
    </source>
</evidence>
<evidence type="ECO:0000313" key="6">
    <source>
        <dbReference type="EMBL" id="EKC57358.1"/>
    </source>
</evidence>
<dbReference type="InterPro" id="IPR051464">
    <property type="entry name" value="Peptidase_M42_aminopept"/>
</dbReference>
<evidence type="ECO:0000256" key="5">
    <source>
        <dbReference type="ARBA" id="ARBA00022801"/>
    </source>
</evidence>
<evidence type="ECO:0000256" key="1">
    <source>
        <dbReference type="ARBA" id="ARBA00006272"/>
    </source>
</evidence>
<accession>K1SIE1</accession>
<comment type="similarity">
    <text evidence="1">Belongs to the peptidase M42 family.</text>
</comment>
<keyword evidence="3" id="KW-0645">Protease</keyword>
<reference evidence="6" key="1">
    <citation type="journal article" date="2013" name="Environ. Microbiol.">
        <title>Microbiota from the distal guts of lean and obese adolescents exhibit partial functional redundancy besides clear differences in community structure.</title>
        <authorList>
            <person name="Ferrer M."/>
            <person name="Ruiz A."/>
            <person name="Lanza F."/>
            <person name="Haange S.B."/>
            <person name="Oberbach A."/>
            <person name="Till H."/>
            <person name="Bargiela R."/>
            <person name="Campoy C."/>
            <person name="Segura M.T."/>
            <person name="Richter M."/>
            <person name="von Bergen M."/>
            <person name="Seifert J."/>
            <person name="Suarez A."/>
        </authorList>
    </citation>
    <scope>NUCLEOTIDE SEQUENCE</scope>
</reference>
<dbReference type="InterPro" id="IPR023367">
    <property type="entry name" value="Peptidase_M42_dom2"/>
</dbReference>
<sequence>MLNELCNLNGISGREHAVRDYIISNLPSDAEYRIDPLGSLIVYKKGKAEPKNKVMLDAHMDEVGFIITYITDDGYLKFTTVGGIDERVIFGRAVKVGKELIPGVIGGKAIHQTTSEERGKLPSVEDMYIDIGASSKKEALSHVSLGDAVYFDSCYREFGDGFIKAKAIDDRVGCEILLRLINSDLPYSATFCFSVQEEIGTRGAAAAAYSVAPDFAIVVEGTTAADISGVPDEKKVCRLGGGAVVSFMDRGTVYDSELYKKAFEIAEKNGIGCQTKTVVAGGNNASAIHKAAGGIKTLAVSVPCRYIHSGSSVAKKEDIESTFELVKALFAELSQC</sequence>
<evidence type="ECO:0000256" key="2">
    <source>
        <dbReference type="ARBA" id="ARBA00022438"/>
    </source>
</evidence>
<dbReference type="EMBL" id="AJWZ01007278">
    <property type="protein sequence ID" value="EKC57358.1"/>
    <property type="molecule type" value="Genomic_DNA"/>
</dbReference>
<keyword evidence="2" id="KW-0031">Aminopeptidase</keyword>
<evidence type="ECO:0000256" key="3">
    <source>
        <dbReference type="ARBA" id="ARBA00022670"/>
    </source>
</evidence>